<evidence type="ECO:0000256" key="3">
    <source>
        <dbReference type="ARBA" id="ARBA00022576"/>
    </source>
</evidence>
<dbReference type="PANTHER" id="PTHR46383:SF1">
    <property type="entry name" value="ASPARTATE AMINOTRANSFERASE"/>
    <property type="match status" value="1"/>
</dbReference>
<keyword evidence="3 6" id="KW-0032">Aminotransferase</keyword>
<dbReference type="PROSITE" id="PS00105">
    <property type="entry name" value="AA_TRANSFER_CLASS_1"/>
    <property type="match status" value="1"/>
</dbReference>
<dbReference type="Proteomes" id="UP000031670">
    <property type="component" value="Unassembled WGS sequence"/>
</dbReference>
<feature type="domain" description="Aminotransferase class I/classII large" evidence="7">
    <location>
        <begin position="173"/>
        <end position="516"/>
    </location>
</feature>
<comment type="cofactor">
    <cofactor evidence="1 6">
        <name>pyridoxal 5'-phosphate</name>
        <dbReference type="ChEBI" id="CHEBI:597326"/>
    </cofactor>
</comment>
<sequence length="532" mass="60098">MNRNDEKKLETLSPFEVKDTLMKLAQSNKDHAMINAGRGNPNWVATEPREAFFQLGLFALQESKSTFSPYPGFGGVSEQDCISARFLSFCEDNEQVEGIRFLLNAFNYLTTELYLDADELIYEWVEGILGDNYPVPDRMLKYSEIISRKYIEQEMGHKSHLPDSHFNLFAVEGGTAAMVYIFNTLKTNRLLNSGDEIAIGAPVFTPYLEMPELEDYNLNKVEIMSTEESYWQIPDSELEKLKDPKIKAFFLVNPSNPSSVKLNDKTLQKIADIANERPDLILLTDDVYGTFTDKFTSLAMLAPKNTILVYSYSKYFGATGWRLGVIAINEDNNFDRMIADLPEETRERLSKRYSGISLDPANIKFIDRIVADSRAVALNHTAGLSTPQQIQMTLFSLLALLEGGKDYQENAKRIVRSRYRTLMENALTEPTIKEGDDSGAFYYVEINIQNLAASAHGEEFFNWMKAEYEPLDFLVRLAEESGIVVMPGGGFDAPEWSLRVSLANLPESAYAEISSAINTTLAGYYQLFLNAK</sequence>
<comment type="caution">
    <text evidence="8">The sequence shown here is derived from an EMBL/GenBank/DDBJ whole genome shotgun (WGS) entry which is preliminary data.</text>
</comment>
<dbReference type="SUPFAM" id="SSF53383">
    <property type="entry name" value="PLP-dependent transferases"/>
    <property type="match status" value="1"/>
</dbReference>
<dbReference type="GO" id="GO:0047688">
    <property type="term" value="F:aspartate 4-decarboxylase activity"/>
    <property type="evidence" value="ECO:0007669"/>
    <property type="project" value="UniProtKB-UniRule"/>
</dbReference>
<evidence type="ECO:0000256" key="5">
    <source>
        <dbReference type="ARBA" id="ARBA00022898"/>
    </source>
</evidence>
<dbReference type="GO" id="GO:0008483">
    <property type="term" value="F:transaminase activity"/>
    <property type="evidence" value="ECO:0007669"/>
    <property type="project" value="UniProtKB-KW"/>
</dbReference>
<accession>A0A0B8PC42</accession>
<name>A0A0B8PC42_9VIBR</name>
<gene>
    <name evidence="8" type="ORF">JCM19232_3725</name>
</gene>
<dbReference type="PANTHER" id="PTHR46383">
    <property type="entry name" value="ASPARTATE AMINOTRANSFERASE"/>
    <property type="match status" value="1"/>
</dbReference>
<reference evidence="8 9" key="1">
    <citation type="submission" date="2015-01" db="EMBL/GenBank/DDBJ databases">
        <title>Vibrio sp. C5 JCM 19232 whole genome shotgun sequence.</title>
        <authorList>
            <person name="Sawabe T."/>
            <person name="Meirelles P."/>
            <person name="Feng G."/>
            <person name="Sayaka M."/>
            <person name="Hattori M."/>
            <person name="Ohkuma M."/>
        </authorList>
    </citation>
    <scope>NUCLEOTIDE SEQUENCE [LARGE SCALE GENOMIC DNA]</scope>
    <source>
        <strain evidence="8 9">JCM19232</strain>
    </source>
</reference>
<evidence type="ECO:0000256" key="1">
    <source>
        <dbReference type="ARBA" id="ARBA00001933"/>
    </source>
</evidence>
<dbReference type="AlphaFoldDB" id="A0A0B8PC42"/>
<evidence type="ECO:0000256" key="4">
    <source>
        <dbReference type="ARBA" id="ARBA00022679"/>
    </source>
</evidence>
<organism evidence="8 9">
    <name type="scientific">Vibrio ishigakensis</name>
    <dbReference type="NCBI Taxonomy" id="1481914"/>
    <lineage>
        <taxon>Bacteria</taxon>
        <taxon>Pseudomonadati</taxon>
        <taxon>Pseudomonadota</taxon>
        <taxon>Gammaproteobacteria</taxon>
        <taxon>Vibrionales</taxon>
        <taxon>Vibrionaceae</taxon>
        <taxon>Vibrio</taxon>
    </lineage>
</organism>
<dbReference type="Gene3D" id="3.40.640.10">
    <property type="entry name" value="Type I PLP-dependent aspartate aminotransferase-like (Major domain)"/>
    <property type="match status" value="1"/>
</dbReference>
<evidence type="ECO:0000313" key="9">
    <source>
        <dbReference type="Proteomes" id="UP000031670"/>
    </source>
</evidence>
<dbReference type="Gene3D" id="3.90.1150.10">
    <property type="entry name" value="Aspartate Aminotransferase, domain 1"/>
    <property type="match status" value="1"/>
</dbReference>
<protein>
    <recommendedName>
        <fullName evidence="6">Aminotransferase</fullName>
        <ecNumber evidence="6">2.6.1.-</ecNumber>
    </recommendedName>
</protein>
<dbReference type="CDD" id="cd00609">
    <property type="entry name" value="AAT_like"/>
    <property type="match status" value="1"/>
</dbReference>
<dbReference type="InterPro" id="IPR004838">
    <property type="entry name" value="NHTrfase_class1_PyrdxlP-BS"/>
</dbReference>
<evidence type="ECO:0000256" key="6">
    <source>
        <dbReference type="RuleBase" id="RU000481"/>
    </source>
</evidence>
<evidence type="ECO:0000313" key="8">
    <source>
        <dbReference type="EMBL" id="GAM60783.1"/>
    </source>
</evidence>
<evidence type="ECO:0000259" key="7">
    <source>
        <dbReference type="Pfam" id="PF00155"/>
    </source>
</evidence>
<dbReference type="InterPro" id="IPR015421">
    <property type="entry name" value="PyrdxlP-dep_Trfase_major"/>
</dbReference>
<dbReference type="Pfam" id="PF00155">
    <property type="entry name" value="Aminotran_1_2"/>
    <property type="match status" value="1"/>
</dbReference>
<dbReference type="InterPro" id="IPR015422">
    <property type="entry name" value="PyrdxlP-dep_Trfase_small"/>
</dbReference>
<dbReference type="NCBIfam" id="NF006755">
    <property type="entry name" value="PRK09275.1"/>
    <property type="match status" value="1"/>
</dbReference>
<dbReference type="GO" id="GO:0006531">
    <property type="term" value="P:aspartate metabolic process"/>
    <property type="evidence" value="ECO:0007669"/>
    <property type="project" value="UniProtKB-UniRule"/>
</dbReference>
<keyword evidence="4 6" id="KW-0808">Transferase</keyword>
<dbReference type="Gene3D" id="1.10.20.110">
    <property type="match status" value="1"/>
</dbReference>
<dbReference type="EC" id="2.6.1.-" evidence="6"/>
<proteinExistence type="inferred from homology"/>
<dbReference type="EMBL" id="BBSA01000002">
    <property type="protein sequence ID" value="GAM60783.1"/>
    <property type="molecule type" value="Genomic_DNA"/>
</dbReference>
<dbReference type="InterPro" id="IPR022518">
    <property type="entry name" value="Aspartate_4-decarboxylase"/>
</dbReference>
<dbReference type="NCBIfam" id="TIGR03801">
    <property type="entry name" value="asp_4_decarbox"/>
    <property type="match status" value="1"/>
</dbReference>
<dbReference type="InterPro" id="IPR004839">
    <property type="entry name" value="Aminotransferase_I/II_large"/>
</dbReference>
<dbReference type="InterPro" id="IPR015424">
    <property type="entry name" value="PyrdxlP-dep_Trfase"/>
</dbReference>
<reference evidence="8 9" key="2">
    <citation type="submission" date="2015-01" db="EMBL/GenBank/DDBJ databases">
        <authorList>
            <consortium name="NBRP consortium"/>
            <person name="Sawabe T."/>
            <person name="Meirelles P."/>
            <person name="Feng G."/>
            <person name="Sayaka M."/>
            <person name="Hattori M."/>
            <person name="Ohkuma M."/>
        </authorList>
    </citation>
    <scope>NUCLEOTIDE SEQUENCE [LARGE SCALE GENOMIC DNA]</scope>
    <source>
        <strain evidence="8 9">JCM19232</strain>
    </source>
</reference>
<comment type="similarity">
    <text evidence="2 6">Belongs to the class-I pyridoxal-phosphate-dependent aminotransferase family.</text>
</comment>
<dbReference type="InterPro" id="IPR050596">
    <property type="entry name" value="AspAT/PAT-like"/>
</dbReference>
<evidence type="ECO:0000256" key="2">
    <source>
        <dbReference type="ARBA" id="ARBA00007441"/>
    </source>
</evidence>
<dbReference type="GO" id="GO:0030170">
    <property type="term" value="F:pyridoxal phosphate binding"/>
    <property type="evidence" value="ECO:0007669"/>
    <property type="project" value="InterPro"/>
</dbReference>
<keyword evidence="5" id="KW-0663">Pyridoxal phosphate</keyword>